<dbReference type="RefSeq" id="WP_092654513.1">
    <property type="nucleotide sequence ID" value="NZ_LT629732.1"/>
</dbReference>
<keyword evidence="11" id="KW-1185">Reference proteome</keyword>
<feature type="transmembrane region" description="Helical" evidence="8">
    <location>
        <begin position="198"/>
        <end position="217"/>
    </location>
</feature>
<proteinExistence type="predicted"/>
<feature type="transmembrane region" description="Helical" evidence="8">
    <location>
        <begin position="417"/>
        <end position="437"/>
    </location>
</feature>
<sequence>MEPTPRTDEQQAGRRTGGVPPKQRRMVAGGAIGTLMEYYDYYLYGLASATVFPTVFFPNSNSTVGTLESFATFAFGFLLRPIGGLLFGHVGDRMGRKKALMITVVGMGIVTAAIGLIPSADSIGVAAPILLLFFRMLQGLFVGGEMGGAASLVVEHAPVGRRGLFGALLISGAGVANVASAGFMAALGIGSEEFFMTWGWRIPFVFALVLAVVAVVLRSKLEESEEFKEHATLQAKEGNRTKRGLPLKEVCRHPKNAVLGILIGLPQSIAGYVILTFGLAYIVSKGTQAQVGFIGTMIVGALQIVVAPLWGSLSDRVGRRPTYIGACIGFALLIYPTFALYQTDVAVLIWLGMVVGFVIPGVAMQGTLQTMLAEMFDVEARTTGVNIGYQISNTLGGGFAPLIATALTAAFDSVWPVVVYAAAIAVVGIVATAYASFRPDVENAPRLAELQGHR</sequence>
<reference evidence="10 11" key="1">
    <citation type="submission" date="2016-10" db="EMBL/GenBank/DDBJ databases">
        <authorList>
            <person name="de Groot N.N."/>
        </authorList>
    </citation>
    <scope>NUCLEOTIDE SEQUENCE [LARGE SCALE GENOMIC DNA]</scope>
    <source>
        <strain evidence="10 11">DSM 22024</strain>
    </source>
</reference>
<feature type="transmembrane region" description="Helical" evidence="8">
    <location>
        <begin position="99"/>
        <end position="117"/>
    </location>
</feature>
<accession>A0A1H1TPP1</accession>
<feature type="transmembrane region" description="Helical" evidence="8">
    <location>
        <begin position="164"/>
        <end position="186"/>
    </location>
</feature>
<feature type="transmembrane region" description="Helical" evidence="8">
    <location>
        <begin position="123"/>
        <end position="143"/>
    </location>
</feature>
<dbReference type="Proteomes" id="UP000198983">
    <property type="component" value="Chromosome I"/>
</dbReference>
<organism evidence="10 11">
    <name type="scientific">Actinopolymorpha singaporensis</name>
    <dbReference type="NCBI Taxonomy" id="117157"/>
    <lineage>
        <taxon>Bacteria</taxon>
        <taxon>Bacillati</taxon>
        <taxon>Actinomycetota</taxon>
        <taxon>Actinomycetes</taxon>
        <taxon>Propionibacteriales</taxon>
        <taxon>Actinopolymorphaceae</taxon>
        <taxon>Actinopolymorpha</taxon>
    </lineage>
</organism>
<dbReference type="PROSITE" id="PS50850">
    <property type="entry name" value="MFS"/>
    <property type="match status" value="1"/>
</dbReference>
<dbReference type="Pfam" id="PF00083">
    <property type="entry name" value="Sugar_tr"/>
    <property type="match status" value="1"/>
</dbReference>
<feature type="compositionally biased region" description="Basic and acidic residues" evidence="7">
    <location>
        <begin position="1"/>
        <end position="12"/>
    </location>
</feature>
<dbReference type="GO" id="GO:0005886">
    <property type="term" value="C:plasma membrane"/>
    <property type="evidence" value="ECO:0007669"/>
    <property type="project" value="UniProtKB-SubCell"/>
</dbReference>
<feature type="transmembrane region" description="Helical" evidence="8">
    <location>
        <begin position="289"/>
        <end position="310"/>
    </location>
</feature>
<dbReference type="InterPro" id="IPR005828">
    <property type="entry name" value="MFS_sugar_transport-like"/>
</dbReference>
<dbReference type="PANTHER" id="PTHR43045">
    <property type="entry name" value="SHIKIMATE TRANSPORTER"/>
    <property type="match status" value="1"/>
</dbReference>
<dbReference type="SUPFAM" id="SSF103473">
    <property type="entry name" value="MFS general substrate transporter"/>
    <property type="match status" value="1"/>
</dbReference>
<feature type="domain" description="Major facilitator superfamily (MFS) profile" evidence="9">
    <location>
        <begin position="26"/>
        <end position="440"/>
    </location>
</feature>
<evidence type="ECO:0000256" key="4">
    <source>
        <dbReference type="ARBA" id="ARBA00022692"/>
    </source>
</evidence>
<comment type="subcellular location">
    <subcellularLocation>
        <location evidence="1">Cell membrane</location>
        <topology evidence="1">Multi-pass membrane protein</topology>
    </subcellularLocation>
</comment>
<feature type="region of interest" description="Disordered" evidence="7">
    <location>
        <begin position="1"/>
        <end position="24"/>
    </location>
</feature>
<keyword evidence="5 8" id="KW-1133">Transmembrane helix</keyword>
<dbReference type="EMBL" id="LT629732">
    <property type="protein sequence ID" value="SDS61529.1"/>
    <property type="molecule type" value="Genomic_DNA"/>
</dbReference>
<evidence type="ECO:0000313" key="10">
    <source>
        <dbReference type="EMBL" id="SDS61529.1"/>
    </source>
</evidence>
<keyword evidence="3" id="KW-1003">Cell membrane</keyword>
<feature type="transmembrane region" description="Helical" evidence="8">
    <location>
        <begin position="257"/>
        <end position="283"/>
    </location>
</feature>
<protein>
    <submittedName>
        <fullName evidence="10">Nitrate/nitrite transporter NarK</fullName>
    </submittedName>
</protein>
<keyword evidence="6 8" id="KW-0472">Membrane</keyword>
<evidence type="ECO:0000256" key="2">
    <source>
        <dbReference type="ARBA" id="ARBA00022448"/>
    </source>
</evidence>
<dbReference type="InterPro" id="IPR036259">
    <property type="entry name" value="MFS_trans_sf"/>
</dbReference>
<dbReference type="OrthoDB" id="9066401at2"/>
<gene>
    <name evidence="10" type="ORF">SAMN04489717_3265</name>
</gene>
<dbReference type="Gene3D" id="1.20.1250.20">
    <property type="entry name" value="MFS general substrate transporter like domains"/>
    <property type="match status" value="2"/>
</dbReference>
<dbReference type="AlphaFoldDB" id="A0A1H1TPP1"/>
<evidence type="ECO:0000259" key="9">
    <source>
        <dbReference type="PROSITE" id="PS50850"/>
    </source>
</evidence>
<evidence type="ECO:0000256" key="6">
    <source>
        <dbReference type="ARBA" id="ARBA00023136"/>
    </source>
</evidence>
<keyword evidence="2" id="KW-0813">Transport</keyword>
<name>A0A1H1TPP1_9ACTN</name>
<evidence type="ECO:0000256" key="5">
    <source>
        <dbReference type="ARBA" id="ARBA00022989"/>
    </source>
</evidence>
<dbReference type="InterPro" id="IPR005829">
    <property type="entry name" value="Sugar_transporter_CS"/>
</dbReference>
<dbReference type="GO" id="GO:0022857">
    <property type="term" value="F:transmembrane transporter activity"/>
    <property type="evidence" value="ECO:0007669"/>
    <property type="project" value="InterPro"/>
</dbReference>
<keyword evidence="4 8" id="KW-0812">Transmembrane</keyword>
<evidence type="ECO:0000313" key="11">
    <source>
        <dbReference type="Proteomes" id="UP000198983"/>
    </source>
</evidence>
<feature type="transmembrane region" description="Helical" evidence="8">
    <location>
        <begin position="347"/>
        <end position="368"/>
    </location>
</feature>
<evidence type="ECO:0000256" key="8">
    <source>
        <dbReference type="SAM" id="Phobius"/>
    </source>
</evidence>
<feature type="transmembrane region" description="Helical" evidence="8">
    <location>
        <begin position="41"/>
        <end position="58"/>
    </location>
</feature>
<evidence type="ECO:0000256" key="7">
    <source>
        <dbReference type="SAM" id="MobiDB-lite"/>
    </source>
</evidence>
<feature type="transmembrane region" description="Helical" evidence="8">
    <location>
        <begin position="322"/>
        <end position="341"/>
    </location>
</feature>
<dbReference type="PROSITE" id="PS00217">
    <property type="entry name" value="SUGAR_TRANSPORT_2"/>
    <property type="match status" value="1"/>
</dbReference>
<evidence type="ECO:0000256" key="1">
    <source>
        <dbReference type="ARBA" id="ARBA00004651"/>
    </source>
</evidence>
<feature type="transmembrane region" description="Helical" evidence="8">
    <location>
        <begin position="70"/>
        <end position="87"/>
    </location>
</feature>
<feature type="transmembrane region" description="Helical" evidence="8">
    <location>
        <begin position="389"/>
        <end position="411"/>
    </location>
</feature>
<dbReference type="InterPro" id="IPR020846">
    <property type="entry name" value="MFS_dom"/>
</dbReference>
<dbReference type="PANTHER" id="PTHR43045:SF1">
    <property type="entry name" value="SHIKIMATE TRANSPORTER"/>
    <property type="match status" value="1"/>
</dbReference>
<evidence type="ECO:0000256" key="3">
    <source>
        <dbReference type="ARBA" id="ARBA00022475"/>
    </source>
</evidence>
<dbReference type="STRING" id="117157.SAMN04489717_3265"/>